<evidence type="ECO:0000256" key="1">
    <source>
        <dbReference type="SAM" id="SignalP"/>
    </source>
</evidence>
<dbReference type="RefSeq" id="WP_091993600.1">
    <property type="nucleotide sequence ID" value="NZ_FMYQ01000001.1"/>
</dbReference>
<organism evidence="2 3">
    <name type="scientific">Paraburkholderia lycopersici</name>
    <dbReference type="NCBI Taxonomy" id="416944"/>
    <lineage>
        <taxon>Bacteria</taxon>
        <taxon>Pseudomonadati</taxon>
        <taxon>Pseudomonadota</taxon>
        <taxon>Betaproteobacteria</taxon>
        <taxon>Burkholderiales</taxon>
        <taxon>Burkholderiaceae</taxon>
        <taxon>Paraburkholderia</taxon>
    </lineage>
</organism>
<keyword evidence="1" id="KW-0732">Signal</keyword>
<reference evidence="3" key="1">
    <citation type="submission" date="2016-09" db="EMBL/GenBank/DDBJ databases">
        <authorList>
            <person name="Varghese N."/>
            <person name="Submissions S."/>
        </authorList>
    </citation>
    <scope>NUCLEOTIDE SEQUENCE [LARGE SCALE GENOMIC DNA]</scope>
    <source>
        <strain evidence="3">TNe-862</strain>
    </source>
</reference>
<evidence type="ECO:0000313" key="3">
    <source>
        <dbReference type="Proteomes" id="UP000198908"/>
    </source>
</evidence>
<feature type="signal peptide" evidence="1">
    <location>
        <begin position="1"/>
        <end position="23"/>
    </location>
</feature>
<sequence>MKTANFLIGVVLLAGSTCASAQADNPAKQWKHAANEANNVFLAGRKVYGSGNAPPTCASALKQQFELGQKVEAELNTALKVVNGMGGMQNPNAKAYFADTLRTASSEVVALDSNTISSCGL</sequence>
<gene>
    <name evidence="2" type="ORF">SAMN05421548_101364</name>
</gene>
<keyword evidence="3" id="KW-1185">Reference proteome</keyword>
<dbReference type="EMBL" id="FMYQ01000001">
    <property type="protein sequence ID" value="SDB85799.1"/>
    <property type="molecule type" value="Genomic_DNA"/>
</dbReference>
<feature type="chain" id="PRO_5011695021" evidence="1">
    <location>
        <begin position="24"/>
        <end position="121"/>
    </location>
</feature>
<dbReference type="Proteomes" id="UP000198908">
    <property type="component" value="Unassembled WGS sequence"/>
</dbReference>
<accession>A0A1G6GUZ4</accession>
<dbReference type="STRING" id="416944.SAMN05421548_101364"/>
<dbReference type="AlphaFoldDB" id="A0A1G6GUZ4"/>
<proteinExistence type="predicted"/>
<protein>
    <submittedName>
        <fullName evidence="2">Uncharacterized protein</fullName>
    </submittedName>
</protein>
<name>A0A1G6GUZ4_9BURK</name>
<evidence type="ECO:0000313" key="2">
    <source>
        <dbReference type="EMBL" id="SDB85799.1"/>
    </source>
</evidence>